<dbReference type="Proteomes" id="UP000012073">
    <property type="component" value="Unassembled WGS sequence"/>
</dbReference>
<dbReference type="KEGG" id="ccp:CHC_T00008243001"/>
<sequence length="98" mass="10907">MRPDDVVVTNEHLVIVVAHTQPSGPMMKPPHGRRIGPDYAIKQRAGRSLLSAIKMTEEWYAPLDSIQHHKLNLPRWARYGAGAANVVTSLQSGEEKAR</sequence>
<dbReference type="EMBL" id="HG001519">
    <property type="protein sequence ID" value="CDF32571.1"/>
    <property type="molecule type" value="Genomic_DNA"/>
</dbReference>
<keyword evidence="2" id="KW-1185">Reference proteome</keyword>
<accession>R7Q5D3</accession>
<reference evidence="2" key="1">
    <citation type="journal article" date="2013" name="Proc. Natl. Acad. Sci. U.S.A.">
        <title>Genome structure and metabolic features in the red seaweed Chondrus crispus shed light on evolution of the Archaeplastida.</title>
        <authorList>
            <person name="Collen J."/>
            <person name="Porcel B."/>
            <person name="Carre W."/>
            <person name="Ball S.G."/>
            <person name="Chaparro C."/>
            <person name="Tonon T."/>
            <person name="Barbeyron T."/>
            <person name="Michel G."/>
            <person name="Noel B."/>
            <person name="Valentin K."/>
            <person name="Elias M."/>
            <person name="Artiguenave F."/>
            <person name="Arun A."/>
            <person name="Aury J.M."/>
            <person name="Barbosa-Neto J.F."/>
            <person name="Bothwell J.H."/>
            <person name="Bouget F.Y."/>
            <person name="Brillet L."/>
            <person name="Cabello-Hurtado F."/>
            <person name="Capella-Gutierrez S."/>
            <person name="Charrier B."/>
            <person name="Cladiere L."/>
            <person name="Cock J.M."/>
            <person name="Coelho S.M."/>
            <person name="Colleoni C."/>
            <person name="Czjzek M."/>
            <person name="Da Silva C."/>
            <person name="Delage L."/>
            <person name="Denoeud F."/>
            <person name="Deschamps P."/>
            <person name="Dittami S.M."/>
            <person name="Gabaldon T."/>
            <person name="Gachon C.M."/>
            <person name="Groisillier A."/>
            <person name="Herve C."/>
            <person name="Jabbari K."/>
            <person name="Katinka M."/>
            <person name="Kloareg B."/>
            <person name="Kowalczyk N."/>
            <person name="Labadie K."/>
            <person name="Leblanc C."/>
            <person name="Lopez P.J."/>
            <person name="McLachlan D.H."/>
            <person name="Meslet-Cladiere L."/>
            <person name="Moustafa A."/>
            <person name="Nehr Z."/>
            <person name="Nyvall Collen P."/>
            <person name="Panaud O."/>
            <person name="Partensky F."/>
            <person name="Poulain J."/>
            <person name="Rensing S.A."/>
            <person name="Rousvoal S."/>
            <person name="Samson G."/>
            <person name="Symeonidi A."/>
            <person name="Weissenbach J."/>
            <person name="Zambounis A."/>
            <person name="Wincker P."/>
            <person name="Boyen C."/>
        </authorList>
    </citation>
    <scope>NUCLEOTIDE SEQUENCE [LARGE SCALE GENOMIC DNA]</scope>
    <source>
        <strain evidence="2">cv. Stackhouse</strain>
    </source>
</reference>
<proteinExistence type="predicted"/>
<dbReference type="AlphaFoldDB" id="R7Q5D3"/>
<dbReference type="GeneID" id="17319952"/>
<dbReference type="RefSeq" id="XP_005712236.1">
    <property type="nucleotide sequence ID" value="XM_005712179.1"/>
</dbReference>
<protein>
    <submittedName>
        <fullName evidence="1">Uncharacterized protein</fullName>
    </submittedName>
</protein>
<dbReference type="Gramene" id="CDF32571">
    <property type="protein sequence ID" value="CDF32571"/>
    <property type="gene ID" value="CHC_T00008243001"/>
</dbReference>
<evidence type="ECO:0000313" key="2">
    <source>
        <dbReference type="Proteomes" id="UP000012073"/>
    </source>
</evidence>
<gene>
    <name evidence="1" type="ORF">CHC_T00008243001</name>
</gene>
<name>R7Q5D3_CHOCR</name>
<organism evidence="1 2">
    <name type="scientific">Chondrus crispus</name>
    <name type="common">Carrageen Irish moss</name>
    <name type="synonym">Polymorpha crispa</name>
    <dbReference type="NCBI Taxonomy" id="2769"/>
    <lineage>
        <taxon>Eukaryota</taxon>
        <taxon>Rhodophyta</taxon>
        <taxon>Florideophyceae</taxon>
        <taxon>Rhodymeniophycidae</taxon>
        <taxon>Gigartinales</taxon>
        <taxon>Gigartinaceae</taxon>
        <taxon>Chondrus</taxon>
    </lineage>
</organism>
<evidence type="ECO:0000313" key="1">
    <source>
        <dbReference type="EMBL" id="CDF32571.1"/>
    </source>
</evidence>